<organism evidence="1 2">
    <name type="scientific">Chitinophaga polysaccharea</name>
    <dbReference type="NCBI Taxonomy" id="1293035"/>
    <lineage>
        <taxon>Bacteria</taxon>
        <taxon>Pseudomonadati</taxon>
        <taxon>Bacteroidota</taxon>
        <taxon>Chitinophagia</taxon>
        <taxon>Chitinophagales</taxon>
        <taxon>Chitinophagaceae</taxon>
        <taxon>Chitinophaga</taxon>
    </lineage>
</organism>
<proteinExistence type="predicted"/>
<dbReference type="AlphaFoldDB" id="A0A561PL27"/>
<protein>
    <submittedName>
        <fullName evidence="1">Uncharacterized protein</fullName>
    </submittedName>
</protein>
<evidence type="ECO:0000313" key="2">
    <source>
        <dbReference type="Proteomes" id="UP000320811"/>
    </source>
</evidence>
<accession>A0A561PL27</accession>
<keyword evidence="2" id="KW-1185">Reference proteome</keyword>
<dbReference type="Proteomes" id="UP000320811">
    <property type="component" value="Unassembled WGS sequence"/>
</dbReference>
<dbReference type="EMBL" id="VIWO01000006">
    <property type="protein sequence ID" value="TWF38811.1"/>
    <property type="molecule type" value="Genomic_DNA"/>
</dbReference>
<reference evidence="1 2" key="1">
    <citation type="submission" date="2019-06" db="EMBL/GenBank/DDBJ databases">
        <title>Sorghum-associated microbial communities from plants grown in Nebraska, USA.</title>
        <authorList>
            <person name="Schachtman D."/>
        </authorList>
    </citation>
    <scope>NUCLEOTIDE SEQUENCE [LARGE SCALE GENOMIC DNA]</scope>
    <source>
        <strain evidence="1 2">1209</strain>
    </source>
</reference>
<comment type="caution">
    <text evidence="1">The sequence shown here is derived from an EMBL/GenBank/DDBJ whole genome shotgun (WGS) entry which is preliminary data.</text>
</comment>
<name>A0A561PL27_9BACT</name>
<evidence type="ECO:0000313" key="1">
    <source>
        <dbReference type="EMBL" id="TWF38811.1"/>
    </source>
</evidence>
<sequence>MLTLKIISCGGIELFSQSKNIISGIGKARYHSYVQ</sequence>
<gene>
    <name evidence="1" type="ORF">FHW36_10632</name>
</gene>